<dbReference type="PANTHER" id="PTHR39472:SF1">
    <property type="entry name" value="EXPRESSED PROTEIN"/>
    <property type="match status" value="1"/>
</dbReference>
<evidence type="ECO:0000313" key="3">
    <source>
        <dbReference type="Proteomes" id="UP000242146"/>
    </source>
</evidence>
<dbReference type="OrthoDB" id="21214at2759"/>
<dbReference type="AlphaFoldDB" id="A0A1X2GMY9"/>
<reference evidence="2 3" key="1">
    <citation type="submission" date="2016-07" db="EMBL/GenBank/DDBJ databases">
        <title>Pervasive Adenine N6-methylation of Active Genes in Fungi.</title>
        <authorList>
            <consortium name="DOE Joint Genome Institute"/>
            <person name="Mondo S.J."/>
            <person name="Dannebaum R.O."/>
            <person name="Kuo R.C."/>
            <person name="Labutti K."/>
            <person name="Haridas S."/>
            <person name="Kuo A."/>
            <person name="Salamov A."/>
            <person name="Ahrendt S.R."/>
            <person name="Lipzen A."/>
            <person name="Sullivan W."/>
            <person name="Andreopoulos W.B."/>
            <person name="Clum A."/>
            <person name="Lindquist E."/>
            <person name="Daum C."/>
            <person name="Ramamoorthy G.K."/>
            <person name="Gryganskyi A."/>
            <person name="Culley D."/>
            <person name="Magnuson J.K."/>
            <person name="James T.Y."/>
            <person name="O'Malley M.A."/>
            <person name="Stajich J.E."/>
            <person name="Spatafora J.W."/>
            <person name="Visel A."/>
            <person name="Grigoriev I.V."/>
        </authorList>
    </citation>
    <scope>NUCLEOTIDE SEQUENCE [LARGE SCALE GENOMIC DNA]</scope>
    <source>
        <strain evidence="2 3">NRRL 3301</strain>
    </source>
</reference>
<gene>
    <name evidence="2" type="ORF">DM01DRAFT_1334054</name>
</gene>
<dbReference type="Proteomes" id="UP000242146">
    <property type="component" value="Unassembled WGS sequence"/>
</dbReference>
<organism evidence="2 3">
    <name type="scientific">Hesseltinella vesiculosa</name>
    <dbReference type="NCBI Taxonomy" id="101127"/>
    <lineage>
        <taxon>Eukaryota</taxon>
        <taxon>Fungi</taxon>
        <taxon>Fungi incertae sedis</taxon>
        <taxon>Mucoromycota</taxon>
        <taxon>Mucoromycotina</taxon>
        <taxon>Mucoromycetes</taxon>
        <taxon>Mucorales</taxon>
        <taxon>Cunninghamellaceae</taxon>
        <taxon>Hesseltinella</taxon>
    </lineage>
</organism>
<name>A0A1X2GMY9_9FUNG</name>
<accession>A0A1X2GMY9</accession>
<proteinExistence type="predicted"/>
<comment type="caution">
    <text evidence="2">The sequence shown here is derived from an EMBL/GenBank/DDBJ whole genome shotgun (WGS) entry which is preliminary data.</text>
</comment>
<evidence type="ECO:0000313" key="2">
    <source>
        <dbReference type="EMBL" id="ORX57432.1"/>
    </source>
</evidence>
<feature type="region of interest" description="Disordered" evidence="1">
    <location>
        <begin position="208"/>
        <end position="228"/>
    </location>
</feature>
<evidence type="ECO:0000256" key="1">
    <source>
        <dbReference type="SAM" id="MobiDB-lite"/>
    </source>
</evidence>
<protein>
    <submittedName>
        <fullName evidence="2">Uncharacterized protein</fullName>
    </submittedName>
</protein>
<sequence>MTEDDVLYQRLLELTNDLNLQGQANQILANSLTSHFETFNKQDLTNEEHPDNDFDPDDLIPELVPENLASDEHSSALVSNHIKLMDTHHLAMTRNKQLEKECRELQLLVKDYESSLELVASKLRAYAMSAYEGQLQLQREYEALLNAEKDITASLFMENTMLQSQLTKLSSSLRSVYSEESKGPPYDQIHQLTIENLGLRELLKLSQQDQASLPPPSTPSPIKNPVLTTHLPSQVVDQYFSGP</sequence>
<keyword evidence="3" id="KW-1185">Reference proteome</keyword>
<dbReference type="PANTHER" id="PTHR39472">
    <property type="entry name" value="EXPRESSED PROTEIN"/>
    <property type="match status" value="1"/>
</dbReference>
<dbReference type="EMBL" id="MCGT01000008">
    <property type="protein sequence ID" value="ORX57432.1"/>
    <property type="molecule type" value="Genomic_DNA"/>
</dbReference>